<evidence type="ECO:0000313" key="13">
    <source>
        <dbReference type="EMBL" id="KPJ50124.1"/>
    </source>
</evidence>
<dbReference type="InterPro" id="IPR010182">
    <property type="entry name" value="ArgE/DapE"/>
</dbReference>
<dbReference type="UniPathway" id="UPA00034">
    <property type="reaction ID" value="UER00021"/>
</dbReference>
<evidence type="ECO:0000256" key="8">
    <source>
        <dbReference type="ARBA" id="ARBA00022801"/>
    </source>
</evidence>
<dbReference type="InterPro" id="IPR002933">
    <property type="entry name" value="Peptidase_M20"/>
</dbReference>
<keyword evidence="8" id="KW-0378">Hydrolase</keyword>
<dbReference type="PANTHER" id="PTHR43808:SF32">
    <property type="entry name" value="ARGE_DAPE-RELATED DEACYLASE"/>
    <property type="match status" value="1"/>
</dbReference>
<comment type="similarity">
    <text evidence="4">Belongs to the peptidase M20A family.</text>
</comment>
<dbReference type="PANTHER" id="PTHR43808">
    <property type="entry name" value="ACETYLORNITHINE DEACETYLASE"/>
    <property type="match status" value="1"/>
</dbReference>
<reference evidence="13 14" key="1">
    <citation type="journal article" date="2015" name="Microbiome">
        <title>Genomic resolution of linkages in carbon, nitrogen, and sulfur cycling among widespread estuary sediment bacteria.</title>
        <authorList>
            <person name="Baker B.J."/>
            <person name="Lazar C.S."/>
            <person name="Teske A.P."/>
            <person name="Dick G.J."/>
        </authorList>
    </citation>
    <scope>NUCLEOTIDE SEQUENCE [LARGE SCALE GENOMIC DNA]</scope>
    <source>
        <strain evidence="13">DG_26</strain>
    </source>
</reference>
<evidence type="ECO:0000256" key="11">
    <source>
        <dbReference type="ARBA" id="ARBA00051301"/>
    </source>
</evidence>
<protein>
    <recommendedName>
        <fullName evidence="6">Probable succinyl-diaminopimelate desuccinylase</fullName>
        <ecNumber evidence="5">3.5.1.18</ecNumber>
    </recommendedName>
</protein>
<evidence type="ECO:0000256" key="9">
    <source>
        <dbReference type="ARBA" id="ARBA00022833"/>
    </source>
</evidence>
<comment type="caution">
    <text evidence="13">The sequence shown here is derived from an EMBL/GenBank/DDBJ whole genome shotgun (WGS) entry which is preliminary data.</text>
</comment>
<keyword evidence="10" id="KW-0170">Cobalt</keyword>
<comment type="catalytic activity">
    <reaction evidence="11">
        <text>N-succinyl-(2S,6S)-2,6-diaminopimelate + H2O = (2S,6S)-2,6-diaminopimelate + succinate</text>
        <dbReference type="Rhea" id="RHEA:22608"/>
        <dbReference type="ChEBI" id="CHEBI:15377"/>
        <dbReference type="ChEBI" id="CHEBI:30031"/>
        <dbReference type="ChEBI" id="CHEBI:57609"/>
        <dbReference type="ChEBI" id="CHEBI:58087"/>
        <dbReference type="EC" id="3.5.1.18"/>
    </reaction>
</comment>
<proteinExistence type="inferred from homology"/>
<comment type="cofactor">
    <cofactor evidence="1">
        <name>Co(2+)</name>
        <dbReference type="ChEBI" id="CHEBI:48828"/>
    </cofactor>
</comment>
<dbReference type="Proteomes" id="UP000051124">
    <property type="component" value="Unassembled WGS sequence"/>
</dbReference>
<comment type="cofactor">
    <cofactor evidence="2">
        <name>Zn(2+)</name>
        <dbReference type="ChEBI" id="CHEBI:29105"/>
    </cofactor>
</comment>
<keyword evidence="9" id="KW-0862">Zinc</keyword>
<dbReference type="InterPro" id="IPR050072">
    <property type="entry name" value="Peptidase_M20A"/>
</dbReference>
<evidence type="ECO:0000256" key="4">
    <source>
        <dbReference type="ARBA" id="ARBA00006247"/>
    </source>
</evidence>
<evidence type="ECO:0000256" key="2">
    <source>
        <dbReference type="ARBA" id="ARBA00001947"/>
    </source>
</evidence>
<keyword evidence="7" id="KW-0479">Metal-binding</keyword>
<dbReference type="NCBIfam" id="TIGR01910">
    <property type="entry name" value="DapE-ArgE"/>
    <property type="match status" value="1"/>
</dbReference>
<organism evidence="13 14">
    <name type="scientific">candidate division TA06 bacterium DG_26</name>
    <dbReference type="NCBI Taxonomy" id="1703771"/>
    <lineage>
        <taxon>Bacteria</taxon>
        <taxon>Bacteria division TA06</taxon>
    </lineage>
</organism>
<name>A0A0S7WKH1_UNCT6</name>
<evidence type="ECO:0000256" key="5">
    <source>
        <dbReference type="ARBA" id="ARBA00011921"/>
    </source>
</evidence>
<dbReference type="EC" id="3.5.1.18" evidence="5"/>
<dbReference type="Pfam" id="PF07687">
    <property type="entry name" value="M20_dimer"/>
    <property type="match status" value="1"/>
</dbReference>
<dbReference type="PATRIC" id="fig|1703771.3.peg.1056"/>
<evidence type="ECO:0000256" key="6">
    <source>
        <dbReference type="ARBA" id="ARBA00016853"/>
    </source>
</evidence>
<feature type="domain" description="Peptidase M20 dimerisation" evidence="12">
    <location>
        <begin position="187"/>
        <end position="302"/>
    </location>
</feature>
<dbReference type="Pfam" id="PF01546">
    <property type="entry name" value="Peptidase_M20"/>
    <property type="match status" value="1"/>
</dbReference>
<dbReference type="InterPro" id="IPR001261">
    <property type="entry name" value="ArgE/DapE_CS"/>
</dbReference>
<dbReference type="GO" id="GO:0046872">
    <property type="term" value="F:metal ion binding"/>
    <property type="evidence" value="ECO:0007669"/>
    <property type="project" value="UniProtKB-KW"/>
</dbReference>
<dbReference type="GO" id="GO:0009089">
    <property type="term" value="P:lysine biosynthetic process via diaminopimelate"/>
    <property type="evidence" value="ECO:0007669"/>
    <property type="project" value="UniProtKB-UniPathway"/>
</dbReference>
<evidence type="ECO:0000259" key="12">
    <source>
        <dbReference type="Pfam" id="PF07687"/>
    </source>
</evidence>
<evidence type="ECO:0000256" key="10">
    <source>
        <dbReference type="ARBA" id="ARBA00023285"/>
    </source>
</evidence>
<accession>A0A0S7WKH1</accession>
<evidence type="ECO:0000256" key="3">
    <source>
        <dbReference type="ARBA" id="ARBA00005130"/>
    </source>
</evidence>
<dbReference type="PROSITE" id="PS00759">
    <property type="entry name" value="ARGE_DAPE_CPG2_2"/>
    <property type="match status" value="1"/>
</dbReference>
<evidence type="ECO:0000256" key="7">
    <source>
        <dbReference type="ARBA" id="ARBA00022723"/>
    </source>
</evidence>
<dbReference type="InterPro" id="IPR011650">
    <property type="entry name" value="Peptidase_M20_dimer"/>
</dbReference>
<evidence type="ECO:0000313" key="14">
    <source>
        <dbReference type="Proteomes" id="UP000051124"/>
    </source>
</evidence>
<dbReference type="EMBL" id="LIZT01000030">
    <property type="protein sequence ID" value="KPJ50124.1"/>
    <property type="molecule type" value="Genomic_DNA"/>
</dbReference>
<dbReference type="AlphaFoldDB" id="A0A0S7WKH1"/>
<dbReference type="SUPFAM" id="SSF53187">
    <property type="entry name" value="Zn-dependent exopeptidases"/>
    <property type="match status" value="1"/>
</dbReference>
<dbReference type="Gene3D" id="3.40.630.10">
    <property type="entry name" value="Zn peptidases"/>
    <property type="match status" value="2"/>
</dbReference>
<comment type="pathway">
    <text evidence="3">Amino-acid biosynthesis; L-lysine biosynthesis via DAP pathway; LL-2,6-diaminopimelate from (S)-tetrahydrodipicolinate (succinylase route): step 3/3.</text>
</comment>
<gene>
    <name evidence="13" type="ORF">AMJ40_03680</name>
</gene>
<dbReference type="SUPFAM" id="SSF55031">
    <property type="entry name" value="Bacterial exopeptidase dimerisation domain"/>
    <property type="match status" value="1"/>
</dbReference>
<dbReference type="PROSITE" id="PS00758">
    <property type="entry name" value="ARGE_DAPE_CPG2_1"/>
    <property type="match status" value="1"/>
</dbReference>
<evidence type="ECO:0000256" key="1">
    <source>
        <dbReference type="ARBA" id="ARBA00001941"/>
    </source>
</evidence>
<dbReference type="GO" id="GO:0009014">
    <property type="term" value="F:succinyl-diaminopimelate desuccinylase activity"/>
    <property type="evidence" value="ECO:0007669"/>
    <property type="project" value="UniProtKB-EC"/>
</dbReference>
<sequence>MTSKERILKAVDMCRSEMVDFTCDLVEIATENPPGRCYLECAKFICERLKRLGLECELMEVDTCGEESRRYCVLASYGGGTPTLYFHGHYDVVPGAGNGQFGARLKSGKLFGRGSADMKGGLAAMLYAVRILKLCGVSLNGKVGITIVPDEETGGKYGSCYLLEKEVLGKDGVGMLSPEPTSGAIWNANRGALSLLVKVKGKSVHAILQHEGVNAFEQMVTVVNELMRLKSQVEARRTSFRIEPEGAQASILMLGGLCGGGVNFNIVPDECWFTVERRMNPEESLEMEKQVLVGLLEEVGKKGIELSYEILQEGESGGSPEETDLARALSSSVEELTGVAPEFEMCPGLLETRFYAQKGVPAYAYGPGLISVAHGPQEFVEVDAMCHCAAVYALTAMKMLNDG</sequence>
<dbReference type="InterPro" id="IPR036264">
    <property type="entry name" value="Bact_exopeptidase_dim_dom"/>
</dbReference>